<keyword evidence="1" id="KW-0812">Transmembrane</keyword>
<organism evidence="2 3">
    <name type="scientific">Corynebacterium durum F0235</name>
    <dbReference type="NCBI Taxonomy" id="1035195"/>
    <lineage>
        <taxon>Bacteria</taxon>
        <taxon>Bacillati</taxon>
        <taxon>Actinomycetota</taxon>
        <taxon>Actinomycetes</taxon>
        <taxon>Mycobacteriales</taxon>
        <taxon>Corynebacteriaceae</taxon>
        <taxon>Corynebacterium</taxon>
    </lineage>
</organism>
<dbReference type="PATRIC" id="fig|1035195.3.peg.2102"/>
<keyword evidence="1" id="KW-1133">Transmembrane helix</keyword>
<comment type="caution">
    <text evidence="2">The sequence shown here is derived from an EMBL/GenBank/DDBJ whole genome shotgun (WGS) entry which is preliminary data.</text>
</comment>
<feature type="transmembrane region" description="Helical" evidence="1">
    <location>
        <begin position="91"/>
        <end position="114"/>
    </location>
</feature>
<accession>L1MBB2</accession>
<dbReference type="eggNOG" id="ENOG5031H8Z">
    <property type="taxonomic scope" value="Bacteria"/>
</dbReference>
<evidence type="ECO:0000256" key="1">
    <source>
        <dbReference type="SAM" id="Phobius"/>
    </source>
</evidence>
<sequence length="115" mass="11902">MNWIIGINAVMAMVTIVFGIVALARPTLLSGAPADAGSRYYAAMYAARAIPFGAGLVYVLIVAVQHAVPWLVVAGTIQVLDAAIGCRRRVVGAVVAPLALASVHLATAVLVQMAY</sequence>
<dbReference type="Proteomes" id="UP000010445">
    <property type="component" value="Unassembled WGS sequence"/>
</dbReference>
<proteinExistence type="predicted"/>
<name>L1MBB2_9CORY</name>
<dbReference type="AlphaFoldDB" id="L1MBB2"/>
<feature type="transmembrane region" description="Helical" evidence="1">
    <location>
        <begin position="40"/>
        <end position="61"/>
    </location>
</feature>
<dbReference type="EMBL" id="AMEM01000039">
    <property type="protein sequence ID" value="EKX88236.1"/>
    <property type="molecule type" value="Genomic_DNA"/>
</dbReference>
<dbReference type="OrthoDB" id="422634at85007"/>
<keyword evidence="3" id="KW-1185">Reference proteome</keyword>
<dbReference type="RefSeq" id="WP_006062162.1">
    <property type="nucleotide sequence ID" value="NZ_KB290823.1"/>
</dbReference>
<evidence type="ECO:0000313" key="3">
    <source>
        <dbReference type="Proteomes" id="UP000010445"/>
    </source>
</evidence>
<gene>
    <name evidence="2" type="ORF">HMPREF9997_02354</name>
</gene>
<dbReference type="STRING" id="1035195.HMPREF9997_02354"/>
<evidence type="ECO:0000313" key="2">
    <source>
        <dbReference type="EMBL" id="EKX88236.1"/>
    </source>
</evidence>
<keyword evidence="1" id="KW-0472">Membrane</keyword>
<dbReference type="HOGENOM" id="CLU_134220_0_0_11"/>
<feature type="transmembrane region" description="Helical" evidence="1">
    <location>
        <begin position="6"/>
        <end position="28"/>
    </location>
</feature>
<reference evidence="2 3" key="1">
    <citation type="submission" date="2012-05" db="EMBL/GenBank/DDBJ databases">
        <authorList>
            <person name="Weinstock G."/>
            <person name="Sodergren E."/>
            <person name="Lobos E.A."/>
            <person name="Fulton L."/>
            <person name="Fulton R."/>
            <person name="Courtney L."/>
            <person name="Fronick C."/>
            <person name="O'Laughlin M."/>
            <person name="Godfrey J."/>
            <person name="Wilson R.M."/>
            <person name="Miner T."/>
            <person name="Farmer C."/>
            <person name="Delehaunty K."/>
            <person name="Cordes M."/>
            <person name="Minx P."/>
            <person name="Tomlinson C."/>
            <person name="Chen J."/>
            <person name="Wollam A."/>
            <person name="Pepin K.H."/>
            <person name="Bhonagiri V."/>
            <person name="Zhang X."/>
            <person name="Suruliraj S."/>
            <person name="Warren W."/>
            <person name="Mitreva M."/>
            <person name="Mardis E.R."/>
            <person name="Wilson R.K."/>
        </authorList>
    </citation>
    <scope>NUCLEOTIDE SEQUENCE [LARGE SCALE GENOMIC DNA]</scope>
    <source>
        <strain evidence="2 3">F0235</strain>
    </source>
</reference>
<protein>
    <submittedName>
        <fullName evidence="2">Uncharacterized protein</fullName>
    </submittedName>
</protein>